<dbReference type="GO" id="GO:0005886">
    <property type="term" value="C:plasma membrane"/>
    <property type="evidence" value="ECO:0007669"/>
    <property type="project" value="TreeGrafter"/>
</dbReference>
<gene>
    <name evidence="2" type="ORF">S01H4_57140</name>
</gene>
<dbReference type="PANTHER" id="PTHR11328:SF24">
    <property type="entry name" value="MAJOR FACILITATOR SUPERFAMILY (MFS) PROFILE DOMAIN-CONTAINING PROTEIN"/>
    <property type="match status" value="1"/>
</dbReference>
<evidence type="ECO:0008006" key="3">
    <source>
        <dbReference type="Google" id="ProtNLM"/>
    </source>
</evidence>
<feature type="transmembrane region" description="Helical" evidence="1">
    <location>
        <begin position="114"/>
        <end position="135"/>
    </location>
</feature>
<keyword evidence="1" id="KW-0812">Transmembrane</keyword>
<dbReference type="Gene3D" id="1.20.1250.20">
    <property type="entry name" value="MFS general substrate transporter like domains"/>
    <property type="match status" value="1"/>
</dbReference>
<keyword evidence="1" id="KW-1133">Transmembrane helix</keyword>
<dbReference type="GO" id="GO:0015293">
    <property type="term" value="F:symporter activity"/>
    <property type="evidence" value="ECO:0007669"/>
    <property type="project" value="InterPro"/>
</dbReference>
<dbReference type="GO" id="GO:0008643">
    <property type="term" value="P:carbohydrate transport"/>
    <property type="evidence" value="ECO:0007669"/>
    <property type="project" value="InterPro"/>
</dbReference>
<dbReference type="AlphaFoldDB" id="X1EBU6"/>
<comment type="caution">
    <text evidence="2">The sequence shown here is derived from an EMBL/GenBank/DDBJ whole genome shotgun (WGS) entry which is preliminary data.</text>
</comment>
<evidence type="ECO:0000313" key="2">
    <source>
        <dbReference type="EMBL" id="GAH17840.1"/>
    </source>
</evidence>
<sequence>MNETEPLISSGRRRFAFATGEVGDNVALLMFQFLIFTFYFTVVQLDVLLITLAFILWAIYNGINDPMIGYLSDRTRSRRGRRVPWMMGATIPLAIVMILLFTPPIYLNSDLANFMYLLIVLILFDTFYTAFNLNYNALFSEMFVEMEDRSAAGKIRITFTMLATILAFVVPTLIIEDLTNQHNYPYTLSQYQMTG</sequence>
<dbReference type="EMBL" id="BART01033203">
    <property type="protein sequence ID" value="GAH17840.1"/>
    <property type="molecule type" value="Genomic_DNA"/>
</dbReference>
<protein>
    <recommendedName>
        <fullName evidence="3">MFS transporter</fullName>
    </recommendedName>
</protein>
<organism evidence="2">
    <name type="scientific">marine sediment metagenome</name>
    <dbReference type="NCBI Taxonomy" id="412755"/>
    <lineage>
        <taxon>unclassified sequences</taxon>
        <taxon>metagenomes</taxon>
        <taxon>ecological metagenomes</taxon>
    </lineage>
</organism>
<dbReference type="Pfam" id="PF13347">
    <property type="entry name" value="MFS_2"/>
    <property type="match status" value="1"/>
</dbReference>
<dbReference type="InterPro" id="IPR039672">
    <property type="entry name" value="MFS_2"/>
</dbReference>
<feature type="non-terminal residue" evidence="2">
    <location>
        <position position="195"/>
    </location>
</feature>
<proteinExistence type="predicted"/>
<feature type="transmembrane region" description="Helical" evidence="1">
    <location>
        <begin position="155"/>
        <end position="175"/>
    </location>
</feature>
<feature type="transmembrane region" description="Helical" evidence="1">
    <location>
        <begin position="83"/>
        <end position="102"/>
    </location>
</feature>
<feature type="transmembrane region" description="Helical" evidence="1">
    <location>
        <begin position="47"/>
        <end position="63"/>
    </location>
</feature>
<dbReference type="SUPFAM" id="SSF103473">
    <property type="entry name" value="MFS general substrate transporter"/>
    <property type="match status" value="1"/>
</dbReference>
<evidence type="ECO:0000256" key="1">
    <source>
        <dbReference type="SAM" id="Phobius"/>
    </source>
</evidence>
<keyword evidence="1" id="KW-0472">Membrane</keyword>
<dbReference type="PANTHER" id="PTHR11328">
    <property type="entry name" value="MAJOR FACILITATOR SUPERFAMILY DOMAIN-CONTAINING PROTEIN"/>
    <property type="match status" value="1"/>
</dbReference>
<name>X1EBU6_9ZZZZ</name>
<accession>X1EBU6</accession>
<dbReference type="InterPro" id="IPR036259">
    <property type="entry name" value="MFS_trans_sf"/>
</dbReference>
<feature type="transmembrane region" description="Helical" evidence="1">
    <location>
        <begin position="22"/>
        <end position="41"/>
    </location>
</feature>
<reference evidence="2" key="1">
    <citation type="journal article" date="2014" name="Front. Microbiol.">
        <title>High frequency of phylogenetically diverse reductive dehalogenase-homologous genes in deep subseafloor sedimentary metagenomes.</title>
        <authorList>
            <person name="Kawai M."/>
            <person name="Futagami T."/>
            <person name="Toyoda A."/>
            <person name="Takaki Y."/>
            <person name="Nishi S."/>
            <person name="Hori S."/>
            <person name="Arai W."/>
            <person name="Tsubouchi T."/>
            <person name="Morono Y."/>
            <person name="Uchiyama I."/>
            <person name="Ito T."/>
            <person name="Fujiyama A."/>
            <person name="Inagaki F."/>
            <person name="Takami H."/>
        </authorList>
    </citation>
    <scope>NUCLEOTIDE SEQUENCE</scope>
    <source>
        <strain evidence="2">Expedition CK06-06</strain>
    </source>
</reference>